<gene>
    <name evidence="2" type="ORF">ASZ90_004577</name>
</gene>
<comment type="caution">
    <text evidence="2">The sequence shown here is derived from an EMBL/GenBank/DDBJ whole genome shotgun (WGS) entry which is preliminary data.</text>
</comment>
<dbReference type="GO" id="GO:0046872">
    <property type="term" value="F:metal ion binding"/>
    <property type="evidence" value="ECO:0007669"/>
    <property type="project" value="UniProtKB-KW"/>
</dbReference>
<accession>A0A0W8FXE5</accession>
<evidence type="ECO:0000256" key="1">
    <source>
        <dbReference type="ARBA" id="ARBA00022723"/>
    </source>
</evidence>
<protein>
    <recommendedName>
        <fullName evidence="3">DinB-like domain-containing protein</fullName>
    </recommendedName>
</protein>
<proteinExistence type="predicted"/>
<evidence type="ECO:0000313" key="2">
    <source>
        <dbReference type="EMBL" id="KUG25595.1"/>
    </source>
</evidence>
<dbReference type="InterPro" id="IPR034660">
    <property type="entry name" value="DinB/YfiT-like"/>
</dbReference>
<evidence type="ECO:0008006" key="3">
    <source>
        <dbReference type="Google" id="ProtNLM"/>
    </source>
</evidence>
<dbReference type="Pfam" id="PF05163">
    <property type="entry name" value="DinB"/>
    <property type="match status" value="1"/>
</dbReference>
<dbReference type="AlphaFoldDB" id="A0A0W8FXE5"/>
<name>A0A0W8FXE5_9ZZZZ</name>
<dbReference type="InterPro" id="IPR007837">
    <property type="entry name" value="DinB"/>
</dbReference>
<dbReference type="EMBL" id="LNQE01000645">
    <property type="protein sequence ID" value="KUG25595.1"/>
    <property type="molecule type" value="Genomic_DNA"/>
</dbReference>
<organism evidence="2">
    <name type="scientific">hydrocarbon metagenome</name>
    <dbReference type="NCBI Taxonomy" id="938273"/>
    <lineage>
        <taxon>unclassified sequences</taxon>
        <taxon>metagenomes</taxon>
        <taxon>ecological metagenomes</taxon>
    </lineage>
</organism>
<keyword evidence="1" id="KW-0479">Metal-binding</keyword>
<dbReference type="Gene3D" id="1.20.120.450">
    <property type="entry name" value="dinb family like domain"/>
    <property type="match status" value="1"/>
</dbReference>
<reference evidence="2" key="1">
    <citation type="journal article" date="2015" name="Proc. Natl. Acad. Sci. U.S.A.">
        <title>Networks of energetic and metabolic interactions define dynamics in microbial communities.</title>
        <authorList>
            <person name="Embree M."/>
            <person name="Liu J.K."/>
            <person name="Al-Bassam M.M."/>
            <person name="Zengler K."/>
        </authorList>
    </citation>
    <scope>NUCLEOTIDE SEQUENCE</scope>
</reference>
<sequence length="162" mass="19062">MTKTFREGPVGALMDEYERAAKELKYLVKEISQQDYIEIVDNETTDPDCKSIQTIMNHVIRSGYGYANYIRKKFGESLTERKDNYEVSIPSSACDELDSMMDFTSDTLMNKMEFTFEEMAQSLTKTNWGQEYDFEQLLEHAIVHILRHRRQIEKFLAKMQTK</sequence>
<dbReference type="SUPFAM" id="SSF109854">
    <property type="entry name" value="DinB/YfiT-like putative metalloenzymes"/>
    <property type="match status" value="1"/>
</dbReference>